<name>A0AA39Y5B1_9PEZI</name>
<dbReference type="InterPro" id="IPR001373">
    <property type="entry name" value="Cullin_N"/>
</dbReference>
<dbReference type="AlphaFoldDB" id="A0AA39Y5B1"/>
<dbReference type="InterPro" id="IPR059120">
    <property type="entry name" value="Cullin-like_AB"/>
</dbReference>
<dbReference type="InterPro" id="IPR036388">
    <property type="entry name" value="WH-like_DNA-bd_sf"/>
</dbReference>
<comment type="similarity">
    <text evidence="1 4 5">Belongs to the cullin family.</text>
</comment>
<dbReference type="Gene3D" id="3.30.230.130">
    <property type="entry name" value="Cullin, Chain C, Domain 2"/>
    <property type="match status" value="1"/>
</dbReference>
<dbReference type="SMART" id="SM00182">
    <property type="entry name" value="CULLIN"/>
    <property type="match status" value="1"/>
</dbReference>
<dbReference type="GO" id="GO:0006511">
    <property type="term" value="P:ubiquitin-dependent protein catabolic process"/>
    <property type="evidence" value="ECO:0007669"/>
    <property type="project" value="InterPro"/>
</dbReference>
<dbReference type="EMBL" id="JAULSV010000004">
    <property type="protein sequence ID" value="KAK0646291.1"/>
    <property type="molecule type" value="Genomic_DNA"/>
</dbReference>
<dbReference type="Gene3D" id="1.10.10.10">
    <property type="entry name" value="Winged helix-like DNA-binding domain superfamily/Winged helix DNA-binding domain"/>
    <property type="match status" value="1"/>
</dbReference>
<evidence type="ECO:0000256" key="1">
    <source>
        <dbReference type="ARBA" id="ARBA00006019"/>
    </source>
</evidence>
<dbReference type="Proteomes" id="UP001174936">
    <property type="component" value="Unassembled WGS sequence"/>
</dbReference>
<dbReference type="GO" id="GO:0031625">
    <property type="term" value="F:ubiquitin protein ligase binding"/>
    <property type="evidence" value="ECO:0007669"/>
    <property type="project" value="InterPro"/>
</dbReference>
<dbReference type="PANTHER" id="PTHR11932">
    <property type="entry name" value="CULLIN"/>
    <property type="match status" value="1"/>
</dbReference>
<dbReference type="SMART" id="SM00884">
    <property type="entry name" value="Cullin_Nedd8"/>
    <property type="match status" value="1"/>
</dbReference>
<dbReference type="InterPro" id="IPR036390">
    <property type="entry name" value="WH_DNA-bd_sf"/>
</dbReference>
<dbReference type="SUPFAM" id="SSF75632">
    <property type="entry name" value="Cullin homology domain"/>
    <property type="match status" value="1"/>
</dbReference>
<feature type="domain" description="Cullin family profile" evidence="6">
    <location>
        <begin position="244"/>
        <end position="505"/>
    </location>
</feature>
<dbReference type="SUPFAM" id="SSF74788">
    <property type="entry name" value="Cullin repeat-like"/>
    <property type="match status" value="1"/>
</dbReference>
<gene>
    <name evidence="7" type="ORF">B0T16DRAFT_493287</name>
</gene>
<sequence length="631" mass="71427">MAVFGGRKDAMEVAAPLGGRVLGAMCELVDYDRKGDERFESGLLKESVLMLRLFGVYGKFFERRFLDESHSFFLRFAEERSAAYGLKDYIIACERLLQREGERCDQYNFDSATKRQLRDDAHRILVEKYSAKLLDSGNVGRLLEANDVESIKALYDLLRLSNIQKQLKGPWEEYIRTMGSAIVGDTARGEEMVIRLLELRRSLDIMIRDAFGKDEVFTYGLREAFGSFINDKKNTAAWNTGTSKVGEMIAKYIDILLRGGLKTLPKTLLSDSKDRADAEMSGIASTGDEDAELDRQLDNGLELFRFIEGKDVFEAFYKRDLARRLLMGRSASQDAERNMLSKLKSECGSSFTHNLEQMFKDQELGRDEMVSYKEWLAGTGRTKGGMDLTVSILSAAAWPTYPDMRVLLPKDVLEHINSFDAYYKSKHTGRRLAWKHNLAHCVIRAQFDRGPKELLVSALQAVVLVLFNEAEGKGGPTDGVLAYQQIAQTTGLPGPELQRTLQSLACGKIRVLSKHPKGRDVKETDTFTVNKAFTDPKFRVKINQIQLKETKEENQDTHKRVAADRQFETQAAIVRIMKSRKTMTHSQLVAEVINQTKSRGAVDAADIKLNIEKLIEKDYIEREDGAYVYMA</sequence>
<evidence type="ECO:0000259" key="6">
    <source>
        <dbReference type="PROSITE" id="PS50069"/>
    </source>
</evidence>
<protein>
    <submittedName>
        <fullName evidence="7">Cullin</fullName>
    </submittedName>
</protein>
<dbReference type="InterPro" id="IPR016158">
    <property type="entry name" value="Cullin_homology"/>
</dbReference>
<dbReference type="FunFam" id="1.10.10.10:FF:000014">
    <property type="entry name" value="Cullin 1"/>
    <property type="match status" value="1"/>
</dbReference>
<comment type="caution">
    <text evidence="7">The sequence shown here is derived from an EMBL/GenBank/DDBJ whole genome shotgun (WGS) entry which is preliminary data.</text>
</comment>
<organism evidence="7 8">
    <name type="scientific">Cercophora newfieldiana</name>
    <dbReference type="NCBI Taxonomy" id="92897"/>
    <lineage>
        <taxon>Eukaryota</taxon>
        <taxon>Fungi</taxon>
        <taxon>Dikarya</taxon>
        <taxon>Ascomycota</taxon>
        <taxon>Pezizomycotina</taxon>
        <taxon>Sordariomycetes</taxon>
        <taxon>Sordariomycetidae</taxon>
        <taxon>Sordariales</taxon>
        <taxon>Lasiosphaeriaceae</taxon>
        <taxon>Cercophora</taxon>
    </lineage>
</organism>
<keyword evidence="3" id="KW-0832">Ubl conjugation</keyword>
<keyword evidence="8" id="KW-1185">Reference proteome</keyword>
<evidence type="ECO:0000313" key="7">
    <source>
        <dbReference type="EMBL" id="KAK0646291.1"/>
    </source>
</evidence>
<evidence type="ECO:0000256" key="2">
    <source>
        <dbReference type="ARBA" id="ARBA00022499"/>
    </source>
</evidence>
<dbReference type="InterPro" id="IPR019559">
    <property type="entry name" value="Cullin_neddylation_domain"/>
</dbReference>
<dbReference type="Pfam" id="PF00888">
    <property type="entry name" value="Cullin"/>
    <property type="match status" value="1"/>
</dbReference>
<reference evidence="7" key="1">
    <citation type="submission" date="2023-06" db="EMBL/GenBank/DDBJ databases">
        <title>Genome-scale phylogeny and comparative genomics of the fungal order Sordariales.</title>
        <authorList>
            <consortium name="Lawrence Berkeley National Laboratory"/>
            <person name="Hensen N."/>
            <person name="Bonometti L."/>
            <person name="Westerberg I."/>
            <person name="Brannstrom I.O."/>
            <person name="Guillou S."/>
            <person name="Cros-Aarteil S."/>
            <person name="Calhoun S."/>
            <person name="Haridas S."/>
            <person name="Kuo A."/>
            <person name="Mondo S."/>
            <person name="Pangilinan J."/>
            <person name="Riley R."/>
            <person name="Labutti K."/>
            <person name="Andreopoulos B."/>
            <person name="Lipzen A."/>
            <person name="Chen C."/>
            <person name="Yanf M."/>
            <person name="Daum C."/>
            <person name="Ng V."/>
            <person name="Clum A."/>
            <person name="Steindorff A."/>
            <person name="Ohm R."/>
            <person name="Martin F."/>
            <person name="Silar P."/>
            <person name="Natvig D."/>
            <person name="Lalanne C."/>
            <person name="Gautier V."/>
            <person name="Ament-Velasquez S.L."/>
            <person name="Kruys A."/>
            <person name="Hutchinson M.I."/>
            <person name="Powell A.J."/>
            <person name="Barry K."/>
            <person name="Miller A.N."/>
            <person name="Grigoriev I.V."/>
            <person name="Debuchy R."/>
            <person name="Gladieux P."/>
            <person name="Thoren M.H."/>
            <person name="Johannesson H."/>
        </authorList>
    </citation>
    <scope>NUCLEOTIDE SEQUENCE</scope>
    <source>
        <strain evidence="7">SMH2532-1</strain>
    </source>
</reference>
<dbReference type="Gene3D" id="1.20.1310.10">
    <property type="entry name" value="Cullin Repeats"/>
    <property type="match status" value="3"/>
</dbReference>
<dbReference type="PROSITE" id="PS50069">
    <property type="entry name" value="CULLIN_2"/>
    <property type="match status" value="1"/>
</dbReference>
<evidence type="ECO:0000256" key="3">
    <source>
        <dbReference type="ARBA" id="ARBA00022843"/>
    </source>
</evidence>
<dbReference type="FunFam" id="1.20.1310.10:FF:000031">
    <property type="entry name" value="Ubiquitin ligase subunit CulD"/>
    <property type="match status" value="1"/>
</dbReference>
<keyword evidence="2" id="KW-1017">Isopeptide bond</keyword>
<dbReference type="InterPro" id="IPR045093">
    <property type="entry name" value="Cullin"/>
</dbReference>
<feature type="non-terminal residue" evidence="7">
    <location>
        <position position="1"/>
    </location>
</feature>
<evidence type="ECO:0000313" key="8">
    <source>
        <dbReference type="Proteomes" id="UP001174936"/>
    </source>
</evidence>
<accession>A0AA39Y5B1</accession>
<proteinExistence type="inferred from homology"/>
<evidence type="ECO:0000256" key="4">
    <source>
        <dbReference type="PROSITE-ProRule" id="PRU00330"/>
    </source>
</evidence>
<dbReference type="Pfam" id="PF10557">
    <property type="entry name" value="Cullin_Nedd8"/>
    <property type="match status" value="1"/>
</dbReference>
<evidence type="ECO:0000256" key="5">
    <source>
        <dbReference type="RuleBase" id="RU003829"/>
    </source>
</evidence>
<dbReference type="SUPFAM" id="SSF46785">
    <property type="entry name" value="Winged helix' DNA-binding domain"/>
    <property type="match status" value="1"/>
</dbReference>
<dbReference type="InterPro" id="IPR016159">
    <property type="entry name" value="Cullin_repeat-like_dom_sf"/>
</dbReference>
<dbReference type="Pfam" id="PF26557">
    <property type="entry name" value="Cullin_AB"/>
    <property type="match status" value="1"/>
</dbReference>
<dbReference type="InterPro" id="IPR036317">
    <property type="entry name" value="Cullin_homology_sf"/>
</dbReference>